<dbReference type="NCBIfam" id="TIGR03696">
    <property type="entry name" value="Rhs_assc_core"/>
    <property type="match status" value="1"/>
</dbReference>
<reference evidence="1 2" key="1">
    <citation type="submission" date="2023-02" db="EMBL/GenBank/DDBJ databases">
        <title>Genome sequence of Mucilaginibacter jinjuensis strain KACC 16571.</title>
        <authorList>
            <person name="Kim S."/>
            <person name="Heo J."/>
            <person name="Kwon S.-W."/>
        </authorList>
    </citation>
    <scope>NUCLEOTIDE SEQUENCE [LARGE SCALE GENOMIC DNA]</scope>
    <source>
        <strain evidence="1 2">KACC 16571</strain>
    </source>
</reference>
<organism evidence="1 2">
    <name type="scientific">Mucilaginibacter jinjuensis</name>
    <dbReference type="NCBI Taxonomy" id="1176721"/>
    <lineage>
        <taxon>Bacteria</taxon>
        <taxon>Pseudomonadati</taxon>
        <taxon>Bacteroidota</taxon>
        <taxon>Sphingobacteriia</taxon>
        <taxon>Sphingobacteriales</taxon>
        <taxon>Sphingobacteriaceae</taxon>
        <taxon>Mucilaginibacter</taxon>
    </lineage>
</organism>
<accession>A0ABY7TBU4</accession>
<dbReference type="EMBL" id="CP117167">
    <property type="protein sequence ID" value="WCT13678.1"/>
    <property type="molecule type" value="Genomic_DNA"/>
</dbReference>
<name>A0ABY7TBU4_9SPHI</name>
<keyword evidence="2" id="KW-1185">Reference proteome</keyword>
<sequence>MHHATGTADGTWDYINGITYHNGTIAFITTEEGRAKNNSGTYKYTYDLKDHLGNVRVTFDKNTSTGAAEVIQEDEYYAFGLRHGLYDNSNGNRYLYNKKELQDELTQYDYGARFYDPVIGRGTSVDPLSEKNRRFSPYNYVENNPIRYIDPDGMDKDDPVTAAMKKFTSEMKQVLSGSASLEWRVEGLGGSVKAGPLKAGIDVGVWNAKAKVENSTLKFEGSVVTSKVDLGLGGAKASAGVDFIKGTAEVPLGKGPMKGEIKVIDSSATVSKGSITVNNSSELGGSLKVGPATVEGTVHLDHAAAAAGSLYTAGYEYLKQKTSEIMHPQVKVLPENQ</sequence>
<dbReference type="PANTHER" id="PTHR32305">
    <property type="match status" value="1"/>
</dbReference>
<dbReference type="Gene3D" id="2.180.10.10">
    <property type="entry name" value="RHS repeat-associated core"/>
    <property type="match status" value="1"/>
</dbReference>
<dbReference type="PANTHER" id="PTHR32305:SF15">
    <property type="entry name" value="PROTEIN RHSA-RELATED"/>
    <property type="match status" value="1"/>
</dbReference>
<evidence type="ECO:0000313" key="1">
    <source>
        <dbReference type="EMBL" id="WCT13678.1"/>
    </source>
</evidence>
<dbReference type="RefSeq" id="WP_273631984.1">
    <property type="nucleotide sequence ID" value="NZ_CP117167.1"/>
</dbReference>
<dbReference type="InterPro" id="IPR022385">
    <property type="entry name" value="Rhs_assc_core"/>
</dbReference>
<evidence type="ECO:0000313" key="2">
    <source>
        <dbReference type="Proteomes" id="UP001216139"/>
    </source>
</evidence>
<dbReference type="Proteomes" id="UP001216139">
    <property type="component" value="Chromosome"/>
</dbReference>
<dbReference type="InterPro" id="IPR050708">
    <property type="entry name" value="T6SS_VgrG/RHS"/>
</dbReference>
<protein>
    <submittedName>
        <fullName evidence="1">RHS repeat-associated core domain-containing protein</fullName>
    </submittedName>
</protein>
<proteinExistence type="predicted"/>
<gene>
    <name evidence="1" type="ORF">PQO05_06980</name>
</gene>